<dbReference type="SUPFAM" id="SSF53901">
    <property type="entry name" value="Thiolase-like"/>
    <property type="match status" value="1"/>
</dbReference>
<dbReference type="SMART" id="SM00823">
    <property type="entry name" value="PKS_PP"/>
    <property type="match status" value="1"/>
</dbReference>
<dbReference type="InterPro" id="IPR014030">
    <property type="entry name" value="Ketoacyl_synth_N"/>
</dbReference>
<feature type="region of interest" description="Disordered" evidence="8">
    <location>
        <begin position="1520"/>
        <end position="1552"/>
    </location>
</feature>
<dbReference type="SUPFAM" id="SSF52151">
    <property type="entry name" value="FabD/lysophospholipase-like"/>
    <property type="match status" value="1"/>
</dbReference>
<keyword evidence="3" id="KW-0597">Phosphoprotein</keyword>
<dbReference type="Pfam" id="PF08990">
    <property type="entry name" value="Docking"/>
    <property type="match status" value="1"/>
</dbReference>
<evidence type="ECO:0000256" key="6">
    <source>
        <dbReference type="ARBA" id="ARBA00023268"/>
    </source>
</evidence>
<protein>
    <submittedName>
        <fullName evidence="11">Polyketide synthase module 6</fullName>
    </submittedName>
</protein>
<evidence type="ECO:0000256" key="3">
    <source>
        <dbReference type="ARBA" id="ARBA00022553"/>
    </source>
</evidence>
<dbReference type="InterPro" id="IPR013968">
    <property type="entry name" value="PKS_KR"/>
</dbReference>
<dbReference type="Pfam" id="PF16197">
    <property type="entry name" value="KAsynt_C_assoc"/>
    <property type="match status" value="1"/>
</dbReference>
<dbReference type="GO" id="GO:0031177">
    <property type="term" value="F:phosphopantetheine binding"/>
    <property type="evidence" value="ECO:0007669"/>
    <property type="project" value="InterPro"/>
</dbReference>
<comment type="cofactor">
    <cofactor evidence="1">
        <name>pantetheine 4'-phosphate</name>
        <dbReference type="ChEBI" id="CHEBI:47942"/>
    </cofactor>
</comment>
<dbReference type="Gene3D" id="3.40.47.10">
    <property type="match status" value="1"/>
</dbReference>
<dbReference type="InterPro" id="IPR020841">
    <property type="entry name" value="PKS_Beta-ketoAc_synthase_dom"/>
</dbReference>
<dbReference type="SUPFAM" id="SSF47336">
    <property type="entry name" value="ACP-like"/>
    <property type="match status" value="1"/>
</dbReference>
<dbReference type="InterPro" id="IPR016039">
    <property type="entry name" value="Thiolase-like"/>
</dbReference>
<dbReference type="PANTHER" id="PTHR43775">
    <property type="entry name" value="FATTY ACID SYNTHASE"/>
    <property type="match status" value="1"/>
</dbReference>
<dbReference type="PROSITE" id="PS50075">
    <property type="entry name" value="CARRIER"/>
    <property type="match status" value="1"/>
</dbReference>
<dbReference type="InterPro" id="IPR057326">
    <property type="entry name" value="KR_dom"/>
</dbReference>
<dbReference type="Gene3D" id="3.40.50.720">
    <property type="entry name" value="NAD(P)-binding Rossmann-like Domain"/>
    <property type="match status" value="1"/>
</dbReference>
<dbReference type="SUPFAM" id="SSF101173">
    <property type="entry name" value="Docking domain B of the erythromycin polyketide synthase (DEBS)"/>
    <property type="match status" value="1"/>
</dbReference>
<dbReference type="InterPro" id="IPR036291">
    <property type="entry name" value="NAD(P)-bd_dom_sf"/>
</dbReference>
<dbReference type="InterPro" id="IPR018201">
    <property type="entry name" value="Ketoacyl_synth_AS"/>
</dbReference>
<dbReference type="Pfam" id="PF08659">
    <property type="entry name" value="KR"/>
    <property type="match status" value="1"/>
</dbReference>
<dbReference type="FunFam" id="1.10.1200.10:FF:000007">
    <property type="entry name" value="Probable polyketide synthase pks17"/>
    <property type="match status" value="1"/>
</dbReference>
<evidence type="ECO:0000256" key="4">
    <source>
        <dbReference type="ARBA" id="ARBA00022679"/>
    </source>
</evidence>
<dbReference type="SUPFAM" id="SSF55048">
    <property type="entry name" value="Probable ACP-binding domain of malonyl-CoA ACP transacylase"/>
    <property type="match status" value="1"/>
</dbReference>
<dbReference type="GO" id="GO:0004315">
    <property type="term" value="F:3-oxoacyl-[acyl-carrier-protein] synthase activity"/>
    <property type="evidence" value="ECO:0007669"/>
    <property type="project" value="InterPro"/>
</dbReference>
<keyword evidence="6" id="KW-0511">Multifunctional enzyme</keyword>
<dbReference type="InterPro" id="IPR014031">
    <property type="entry name" value="Ketoacyl_synth_C"/>
</dbReference>
<dbReference type="Pfam" id="PF00698">
    <property type="entry name" value="Acyl_transf_1"/>
    <property type="match status" value="1"/>
</dbReference>
<dbReference type="InterPro" id="IPR036736">
    <property type="entry name" value="ACP-like_sf"/>
</dbReference>
<reference evidence="11" key="1">
    <citation type="journal article" date="1997" name="J. Bacteriol.">
        <title>Identification and characterization of the niddamycin polyketide synthase genes from Streptomyces caelestis.</title>
        <authorList>
            <person name="Kakavas S.J."/>
            <person name="Katz L."/>
            <person name="Stassi D."/>
        </authorList>
    </citation>
    <scope>NUCLEOTIDE SEQUENCE</scope>
    <source>
        <strain evidence="11">NRRL-2821</strain>
    </source>
</reference>
<accession>O30767</accession>
<feature type="compositionally biased region" description="Low complexity" evidence="8">
    <location>
        <begin position="1142"/>
        <end position="1158"/>
    </location>
</feature>
<dbReference type="GO" id="GO:0033068">
    <property type="term" value="P:macrolide biosynthetic process"/>
    <property type="evidence" value="ECO:0007669"/>
    <property type="project" value="UniProtKB-ARBA"/>
</dbReference>
<dbReference type="InterPro" id="IPR016035">
    <property type="entry name" value="Acyl_Trfase/lysoPLipase"/>
</dbReference>
<dbReference type="CDD" id="cd08952">
    <property type="entry name" value="KR_1_SDR_x"/>
    <property type="match status" value="1"/>
</dbReference>
<organism evidence="11">
    <name type="scientific">Streptomyces caelestis</name>
    <dbReference type="NCBI Taxonomy" id="36816"/>
    <lineage>
        <taxon>Bacteria</taxon>
        <taxon>Bacillati</taxon>
        <taxon>Actinomycetota</taxon>
        <taxon>Actinomycetes</taxon>
        <taxon>Kitasatosporales</taxon>
        <taxon>Streptomycetaceae</taxon>
        <taxon>Streptomyces</taxon>
    </lineage>
</organism>
<keyword evidence="7" id="KW-0012">Acyltransferase</keyword>
<feature type="domain" description="Ketosynthase family 3 (KS3)" evidence="10">
    <location>
        <begin position="43"/>
        <end position="468"/>
    </location>
</feature>
<dbReference type="Gene3D" id="1.10.1200.10">
    <property type="entry name" value="ACP-like"/>
    <property type="match status" value="1"/>
</dbReference>
<evidence type="ECO:0000259" key="10">
    <source>
        <dbReference type="PROSITE" id="PS52004"/>
    </source>
</evidence>
<dbReference type="SMART" id="SM00822">
    <property type="entry name" value="PKS_KR"/>
    <property type="match status" value="1"/>
</dbReference>
<dbReference type="Pfam" id="PF00550">
    <property type="entry name" value="PP-binding"/>
    <property type="match status" value="1"/>
</dbReference>
<dbReference type="InterPro" id="IPR020806">
    <property type="entry name" value="PKS_PP-bd"/>
</dbReference>
<dbReference type="EMBL" id="AF016585">
    <property type="protein sequence ID" value="AAC46027.1"/>
    <property type="molecule type" value="Genomic_DNA"/>
</dbReference>
<evidence type="ECO:0000256" key="5">
    <source>
        <dbReference type="ARBA" id="ARBA00023194"/>
    </source>
</evidence>
<keyword evidence="2" id="KW-0596">Phosphopantetheine</keyword>
<name>O30767_9ACTN</name>
<dbReference type="InterPro" id="IPR006162">
    <property type="entry name" value="Ppantetheine_attach_site"/>
</dbReference>
<dbReference type="Pfam" id="PF02801">
    <property type="entry name" value="Ketoacyl-synt_C"/>
    <property type="match status" value="1"/>
</dbReference>
<dbReference type="PROSITE" id="PS00606">
    <property type="entry name" value="KS3_1"/>
    <property type="match status" value="1"/>
</dbReference>
<evidence type="ECO:0000256" key="2">
    <source>
        <dbReference type="ARBA" id="ARBA00022450"/>
    </source>
</evidence>
<dbReference type="InterPro" id="IPR009081">
    <property type="entry name" value="PP-bd_ACP"/>
</dbReference>
<dbReference type="Gene3D" id="3.40.366.10">
    <property type="entry name" value="Malonyl-Coenzyme A Acyl Carrier Protein, domain 2"/>
    <property type="match status" value="1"/>
</dbReference>
<evidence type="ECO:0000259" key="9">
    <source>
        <dbReference type="PROSITE" id="PS50075"/>
    </source>
</evidence>
<dbReference type="KEGG" id="ag:AAC46027"/>
<dbReference type="InterPro" id="IPR050091">
    <property type="entry name" value="PKS_NRPS_Biosynth_Enz"/>
</dbReference>
<sequence length="1569" mass="166677">MENEAPKESNEPDAAKLRSYLRRVTAELHRATEQLRAVEERAREPIAIVGMACRLPGGVRGPEDLWELLRSETDAVSPAPSDRGWDVTAMYSPDPDRPGTTYCREGGFVRGVDRFDPGLFGISPNEALAMDPQQRLLLETVWESLERAGIDPKSLRGSRTGVFAGAWESGYQKGLDAADAGLEAQLLAGIVSFTAGRVSYTLGLEGPAMTVDTACSSSLVALHLAVQSLRRRECDLALAGGATVIADPALLVQFSRQRALAPDGRCKAFAEAADGFGPAEGAGMLLVERLSDAERLGHRVLAVVRGTAVNQDGASNGLTAPSGPAQQKVIRDALADAGLRADDIDAVEAHGTGTPLGDPIEAGALLATYGHPERRKPLWLGSLKSNIGHTQAAAGVAGIIKMVQALRHDTLPRTLHADHPSSKVDWDAGPLRLLTDARPWPADPDRPRRAGISSFGVSGTNAHVVLEEPPASEEAPPPPPATSPMTVLPLSAAGAVSLREQARRLADHLDAHPEITPADAAYSAATTRAALSHRASVPAGDRESLIARLRSVAEERPEPDVVLGEAGSDRAPAFVFPGQGAQWAGLGARLLADSPVFRARAEACARALEPHLDWSVLDVLAGAPGTPPIDRADVVQPVLFTTMVSLAALWEAHGVRPAAVVGHSQGEVAAACVAGALSLDDAALVIAGRSRLWGRLAGNGGMLAVMAPAERIRELLEPWRQRISVAAVNGPASVTVSGDALALEEFGARLSAEGVLRWPLPGVDFAGHSPQVEEFRAELLDLLSGVRPAPSRIPFFSTVTAGPCGGDQLDGAYWYRNTREPVEFDATVRALLRAGHHTFIEVGPHPLLNAAIDEIAADEGVAATALHTLQRGAGGLDRVRNAVGAAFAHGVRVDWNALFEGTGARRVPLPSYAFHRDRFWLPTAAARRPATSSSRPTDAWRYRVTWTALETPAGNGRLTGRWLVIWSRNGDPLLPDITTALHTAGADTHTLTLDPTTTDKDTLATHLTHIATAHPDGLSGILLAPTPVTPDPHQPPLDPATTLTLTTIQALTTTPLTTPLWITTRQATTIHPTDTPNPYTARLWGLGQTAALEHPQHWGGLIDLPEHPTPHHLHHLTTHLATSQDPNPRQPHEDQIAIRTHTTYARRLTPTTPTTTPTPWTPPPGTILITGGTGALGTHIATWLAHKGAKHLILTSRQGPNAPGATQLQHHLTQLGTHTTITPCDLTDPQQIENLINHINTHHPPLQAIFHTAGTPQTTPLTHLTPTQATDILNAKTTGAELLHHHTTHTPLHTVVHFSSAAATWGSSGQSLYAAANAHLDALAQHTHTQGQPTTSIAWGLWGGGGMGESPEVVDYYAKRGLSPMRPESAIEALERALSLGDTCVTVADVDWKRFAAGYTAYRPSRLISDIPEIRDLQASAPVVDKSGELTERLNAALTPRERNKILVELVRSVAAEVLGHDGTDRIGHDVAFKDLGFDSLAAVKMRTRLRETTGLDLPATVIFDHPTVDRLAAMLLAERTDPSGPTGPADRPGAAAPVPEPRPAADAGEIDALSPAELIRLAKTGAGQ</sequence>
<dbReference type="InterPro" id="IPR016036">
    <property type="entry name" value="Malonyl_transacylase_ACP-bd"/>
</dbReference>
<proteinExistence type="predicted"/>
<dbReference type="CDD" id="cd00833">
    <property type="entry name" value="PKS"/>
    <property type="match status" value="1"/>
</dbReference>
<dbReference type="FunFam" id="3.40.366.10:FF:000002">
    <property type="entry name" value="Probable polyketide synthase 2"/>
    <property type="match status" value="1"/>
</dbReference>
<dbReference type="GO" id="GO:0006633">
    <property type="term" value="P:fatty acid biosynthetic process"/>
    <property type="evidence" value="ECO:0007669"/>
    <property type="project" value="InterPro"/>
</dbReference>
<dbReference type="InterPro" id="IPR001227">
    <property type="entry name" value="Ac_transferase_dom_sf"/>
</dbReference>
<dbReference type="SUPFAM" id="SSF51735">
    <property type="entry name" value="NAD(P)-binding Rossmann-fold domains"/>
    <property type="match status" value="2"/>
</dbReference>
<dbReference type="Gene3D" id="3.30.70.3290">
    <property type="match status" value="1"/>
</dbReference>
<evidence type="ECO:0000256" key="8">
    <source>
        <dbReference type="SAM" id="MobiDB-lite"/>
    </source>
</evidence>
<dbReference type="SMART" id="SM00825">
    <property type="entry name" value="PKS_KS"/>
    <property type="match status" value="1"/>
</dbReference>
<gene>
    <name evidence="11" type="primary">nidA4</name>
</gene>
<evidence type="ECO:0000256" key="1">
    <source>
        <dbReference type="ARBA" id="ARBA00001957"/>
    </source>
</evidence>
<keyword evidence="4" id="KW-0808">Transferase</keyword>
<dbReference type="InterPro" id="IPR015083">
    <property type="entry name" value="NorB/c/GfsB-D-like_docking"/>
</dbReference>
<dbReference type="PANTHER" id="PTHR43775:SF51">
    <property type="entry name" value="INACTIVE PHENOLPHTHIOCEROL SYNTHESIS POLYKETIDE SYNTHASE TYPE I PKS1-RELATED"/>
    <property type="match status" value="1"/>
</dbReference>
<reference evidence="11" key="2">
    <citation type="submission" date="1997-07" db="EMBL/GenBank/DDBJ databases">
        <authorList>
            <person name="Kakavas S."/>
            <person name="Stassi D."/>
        </authorList>
    </citation>
    <scope>NUCLEOTIDE SEQUENCE</scope>
    <source>
        <strain evidence="11">NRRL-2821</strain>
    </source>
</reference>
<keyword evidence="5" id="KW-0045">Antibiotic biosynthesis</keyword>
<dbReference type="PROSITE" id="PS52004">
    <property type="entry name" value="KS3_2"/>
    <property type="match status" value="1"/>
</dbReference>
<feature type="domain" description="Carrier" evidence="9">
    <location>
        <begin position="1445"/>
        <end position="1520"/>
    </location>
</feature>
<dbReference type="GO" id="GO:0004312">
    <property type="term" value="F:fatty acid synthase activity"/>
    <property type="evidence" value="ECO:0007669"/>
    <property type="project" value="TreeGrafter"/>
</dbReference>
<dbReference type="PROSITE" id="PS00012">
    <property type="entry name" value="PHOSPHOPANTETHEINE"/>
    <property type="match status" value="1"/>
</dbReference>
<dbReference type="InterPro" id="IPR014043">
    <property type="entry name" value="Acyl_transferase_dom"/>
</dbReference>
<dbReference type="InterPro" id="IPR036299">
    <property type="entry name" value="Polyketide_synth_docking_sf"/>
</dbReference>
<feature type="region of interest" description="Disordered" evidence="8">
    <location>
        <begin position="77"/>
        <end position="99"/>
    </location>
</feature>
<dbReference type="FunFam" id="3.40.47.10:FF:000019">
    <property type="entry name" value="Polyketide synthase type I"/>
    <property type="match status" value="1"/>
</dbReference>
<dbReference type="InterPro" id="IPR032821">
    <property type="entry name" value="PKS_assoc"/>
</dbReference>
<dbReference type="Pfam" id="PF00109">
    <property type="entry name" value="ketoacyl-synt"/>
    <property type="match status" value="1"/>
</dbReference>
<dbReference type="SMART" id="SM00827">
    <property type="entry name" value="PKS_AT"/>
    <property type="match status" value="1"/>
</dbReference>
<evidence type="ECO:0000313" key="11">
    <source>
        <dbReference type="EMBL" id="AAC46027.1"/>
    </source>
</evidence>
<feature type="region of interest" description="Disordered" evidence="8">
    <location>
        <begin position="1142"/>
        <end position="1163"/>
    </location>
</feature>
<dbReference type="SMART" id="SM01294">
    <property type="entry name" value="PKS_PP_betabranch"/>
    <property type="match status" value="1"/>
</dbReference>
<evidence type="ECO:0000256" key="7">
    <source>
        <dbReference type="ARBA" id="ARBA00023315"/>
    </source>
</evidence>